<feature type="region of interest" description="Disordered" evidence="1">
    <location>
        <begin position="214"/>
        <end position="366"/>
    </location>
</feature>
<dbReference type="AlphaFoldDB" id="A0A8E0VH50"/>
<feature type="compositionally biased region" description="Polar residues" evidence="1">
    <location>
        <begin position="334"/>
        <end position="349"/>
    </location>
</feature>
<evidence type="ECO:0008006" key="4">
    <source>
        <dbReference type="Google" id="ProtNLM"/>
    </source>
</evidence>
<proteinExistence type="predicted"/>
<feature type="region of interest" description="Disordered" evidence="1">
    <location>
        <begin position="639"/>
        <end position="679"/>
    </location>
</feature>
<evidence type="ECO:0000256" key="1">
    <source>
        <dbReference type="SAM" id="MobiDB-lite"/>
    </source>
</evidence>
<feature type="region of interest" description="Disordered" evidence="1">
    <location>
        <begin position="168"/>
        <end position="189"/>
    </location>
</feature>
<name>A0A8E0VH50_9TREM</name>
<accession>A0A8E0VH50</accession>
<evidence type="ECO:0000313" key="3">
    <source>
        <dbReference type="Proteomes" id="UP000728185"/>
    </source>
</evidence>
<feature type="region of interest" description="Disordered" evidence="1">
    <location>
        <begin position="760"/>
        <end position="789"/>
    </location>
</feature>
<feature type="region of interest" description="Disordered" evidence="1">
    <location>
        <begin position="508"/>
        <end position="528"/>
    </location>
</feature>
<keyword evidence="3" id="KW-1185">Reference proteome</keyword>
<feature type="region of interest" description="Disordered" evidence="1">
    <location>
        <begin position="810"/>
        <end position="851"/>
    </location>
</feature>
<feature type="compositionally biased region" description="Polar residues" evidence="1">
    <location>
        <begin position="639"/>
        <end position="651"/>
    </location>
</feature>
<dbReference type="OrthoDB" id="6273109at2759"/>
<sequence>MYDQQAQQPIVQQPQSMSSQQVAFDGQTIQPPAYFLLNNLNAPSNIPRMNVFDMNQGAQTVSPAFLIGAQPTQWTQASTQQTFTSPMSGGFPNPLLAPPAYSLFADPTGAMARGASIPVPGTAPIQPQIAIVATDPATLRALLSGSLAPQSLFQSILVPQQVQPQLQPQSVSQTVQQPSPHPHGVQLQLPCPAPQIAQSTMVQKEILLPMDQSQFKRPQQQQQHQQQPEPSFGMSIPQSTSGSLREVQRPKPPVYSTSSGPIGQQTELNQTGAVNLQSAKGGQRQQQQQQQQQQQWQQKQPPQQQSHPGQPSASPVHSPPMEPKEVRKGHGSVRQFQTESSQYETLSQESHPDVVTRSRHCTSMANGRKPMIRSRTVIEGEEAAPTDLNSLPRIGHPPRTVRNLAKPDLLESSTSADEMRHMAVREPRKLDAEAFLQQSRRRVSDVQSPIKSSAEAWGAGDSDTIGRRREPISISAYYEKIKQERGTRPLSAYRPLASLEEQKVERLKSGPIQSLERHSPSTDNVKPVGADKRINAALRRAVTFASGSKEHEPPTNTSDVTEEVTHRGATHAPTTRDPSLMTVAERARQWIEGRERDLNDTHRYSTCGFIDQDLIDCQEIVPVEDRVKMFDSGNIVQNLSEDSNEVTSSTHPEAPLRSVTTDRQSNQPALKSEPHMPAPSRTIASMKLQTSKQKEPAVVIPRAAIGLQRIRTGAPTTLAKGQNTNWSAPVRAAENEEQSDPSKTYGDELTSMSVEEKRRIFNRDKPTQSTSKVPPSPSRLAARRKTQPVTLDDLARANQIILARLDGRNVESPPVSLCKGDDSESFGFQERASEISTPEASVVSELDSAGN</sequence>
<feature type="region of interest" description="Disordered" evidence="1">
    <location>
        <begin position="715"/>
        <end position="747"/>
    </location>
</feature>
<comment type="caution">
    <text evidence="2">The sequence shown here is derived from an EMBL/GenBank/DDBJ whole genome shotgun (WGS) entry which is preliminary data.</text>
</comment>
<feature type="region of interest" description="Disordered" evidence="1">
    <location>
        <begin position="545"/>
        <end position="576"/>
    </location>
</feature>
<evidence type="ECO:0000313" key="2">
    <source>
        <dbReference type="EMBL" id="KAA0188019.1"/>
    </source>
</evidence>
<dbReference type="Proteomes" id="UP000728185">
    <property type="component" value="Unassembled WGS sequence"/>
</dbReference>
<dbReference type="EMBL" id="LUCM01008710">
    <property type="protein sequence ID" value="KAA0188019.1"/>
    <property type="molecule type" value="Genomic_DNA"/>
</dbReference>
<feature type="compositionally biased region" description="Polar residues" evidence="1">
    <location>
        <begin position="658"/>
        <end position="669"/>
    </location>
</feature>
<feature type="compositionally biased region" description="Low complexity" evidence="1">
    <location>
        <begin position="214"/>
        <end position="227"/>
    </location>
</feature>
<feature type="compositionally biased region" description="Low complexity" evidence="1">
    <location>
        <begin position="168"/>
        <end position="178"/>
    </location>
</feature>
<feature type="compositionally biased region" description="Polar residues" evidence="1">
    <location>
        <begin position="255"/>
        <end position="280"/>
    </location>
</feature>
<gene>
    <name evidence="2" type="ORF">FBUS_02805</name>
</gene>
<organism evidence="2 3">
    <name type="scientific">Fasciolopsis buskii</name>
    <dbReference type="NCBI Taxonomy" id="27845"/>
    <lineage>
        <taxon>Eukaryota</taxon>
        <taxon>Metazoa</taxon>
        <taxon>Spiralia</taxon>
        <taxon>Lophotrochozoa</taxon>
        <taxon>Platyhelminthes</taxon>
        <taxon>Trematoda</taxon>
        <taxon>Digenea</taxon>
        <taxon>Plagiorchiida</taxon>
        <taxon>Echinostomata</taxon>
        <taxon>Echinostomatoidea</taxon>
        <taxon>Fasciolidae</taxon>
        <taxon>Fasciolopsis</taxon>
    </lineage>
</organism>
<reference evidence="2" key="1">
    <citation type="submission" date="2019-05" db="EMBL/GenBank/DDBJ databases">
        <title>Annotation for the trematode Fasciolopsis buski.</title>
        <authorList>
            <person name="Choi Y.-J."/>
        </authorList>
    </citation>
    <scope>NUCLEOTIDE SEQUENCE</scope>
    <source>
        <strain evidence="2">HT</strain>
        <tissue evidence="2">Whole worm</tissue>
    </source>
</reference>
<protein>
    <recommendedName>
        <fullName evidence="4">Supervillin</fullName>
    </recommendedName>
</protein>
<feature type="compositionally biased region" description="Low complexity" evidence="1">
    <location>
        <begin position="283"/>
        <end position="311"/>
    </location>
</feature>